<dbReference type="HOGENOM" id="CLU_024437_5_0_6"/>
<organism evidence="7 8">
    <name type="scientific">Marinomonas mediterranea (strain ATCC 700492 / JCM 21426 / NBRC 103028 / MMB-1)</name>
    <dbReference type="NCBI Taxonomy" id="717774"/>
    <lineage>
        <taxon>Bacteria</taxon>
        <taxon>Pseudomonadati</taxon>
        <taxon>Pseudomonadota</taxon>
        <taxon>Gammaproteobacteria</taxon>
        <taxon>Oceanospirillales</taxon>
        <taxon>Oceanospirillaceae</taxon>
        <taxon>Marinomonas</taxon>
    </lineage>
</organism>
<proteinExistence type="inferred from homology"/>
<sequence>MRVTNHMMYTQTAQSLAKANERYMNINEKISEESSIVRPSDDPNGAGQVLNYQAENARNDQYEKTMTLAKNALDYEEVSLDSLNTSMDRANRLLIQAQNSANDDVDLESIAEELSLIVDSMADLMNSKDANGNYIFSGSDSASPTMSKNGAGEYVYGGNETQNYAQIADGVSIPVNDTGKKVFQDVWTRNTFTATVTAGGATLTSLVDDQDAYDKFVDDNYDAITPANNTYTLSTTAGAPNSYSFTDVNGNVVDSGTYEDGNAINVMGMSFTMDSAGSTVSVTLDTPTRDNVLNELNNTISVLKDSNATSAERTAALRDATTSIKNTQETVGTALSEVGSRINTISAREGYISSKETSNTLAMNEIAGIDLSEAATELQSANTAVSATQSLFTRLASLSLFNSL</sequence>
<dbReference type="GO" id="GO:0009424">
    <property type="term" value="C:bacterial-type flagellum hook"/>
    <property type="evidence" value="ECO:0007669"/>
    <property type="project" value="InterPro"/>
</dbReference>
<evidence type="ECO:0000313" key="7">
    <source>
        <dbReference type="EMBL" id="ADZ92574.1"/>
    </source>
</evidence>
<dbReference type="PANTHER" id="PTHR42792">
    <property type="entry name" value="FLAGELLIN"/>
    <property type="match status" value="1"/>
</dbReference>
<evidence type="ECO:0000256" key="3">
    <source>
        <dbReference type="ARBA" id="ARBA00005709"/>
    </source>
</evidence>
<accession>F2K4T1</accession>
<dbReference type="InterPro" id="IPR001492">
    <property type="entry name" value="Flagellin"/>
</dbReference>
<dbReference type="InterPro" id="IPR013384">
    <property type="entry name" value="Flagell_FlgL"/>
</dbReference>
<dbReference type="NCBIfam" id="TIGR02550">
    <property type="entry name" value="flagell_flgL"/>
    <property type="match status" value="1"/>
</dbReference>
<dbReference type="KEGG" id="mme:Marme_3358"/>
<name>F2K4T1_MARM1</name>
<protein>
    <submittedName>
        <fullName evidence="7">Flagellar hook-associated protein 3</fullName>
    </submittedName>
</protein>
<dbReference type="STRING" id="717774.Marme_3358"/>
<keyword evidence="8" id="KW-1185">Reference proteome</keyword>
<keyword evidence="7" id="KW-0282">Flagellum</keyword>
<dbReference type="InterPro" id="IPR001029">
    <property type="entry name" value="Flagellin_N"/>
</dbReference>
<dbReference type="PANTHER" id="PTHR42792:SF1">
    <property type="entry name" value="FLAGELLAR HOOK-ASSOCIATED PROTEIN 3"/>
    <property type="match status" value="1"/>
</dbReference>
<dbReference type="OrthoDB" id="9768249at2"/>
<reference evidence="7 8" key="1">
    <citation type="journal article" date="2012" name="Stand. Genomic Sci.">
        <title>Complete genome sequence of the melanogenic marine bacterium Marinomonas mediterranea type strain (MMB-1(T)).</title>
        <authorList>
            <person name="Lucas-Elio P."/>
            <person name="Goodwin L."/>
            <person name="Woyke T."/>
            <person name="Pitluck S."/>
            <person name="Nolan M."/>
            <person name="Kyrpides N.C."/>
            <person name="Detter J.C."/>
            <person name="Copeland A."/>
            <person name="Teshima H."/>
            <person name="Bruce D."/>
            <person name="Detter C."/>
            <person name="Tapia R."/>
            <person name="Han S."/>
            <person name="Land M.L."/>
            <person name="Ivanova N."/>
            <person name="Mikhailova N."/>
            <person name="Johnston A.W."/>
            <person name="Sanchez-Amat A."/>
        </authorList>
    </citation>
    <scope>NUCLEOTIDE SEQUENCE [LARGE SCALE GENOMIC DNA]</scope>
    <source>
        <strain evidence="8">ATCC 700492 / JCM 21426 / NBRC 103028 / MMB-1</strain>
    </source>
</reference>
<comment type="subcellular location">
    <subcellularLocation>
        <location evidence="1">Bacterial flagellum</location>
    </subcellularLocation>
    <subcellularLocation>
        <location evidence="2">Secreted</location>
    </subcellularLocation>
</comment>
<dbReference type="EMBL" id="CP002583">
    <property type="protein sequence ID" value="ADZ92574.1"/>
    <property type="molecule type" value="Genomic_DNA"/>
</dbReference>
<dbReference type="GO" id="GO:0071973">
    <property type="term" value="P:bacterial-type flagellum-dependent cell motility"/>
    <property type="evidence" value="ECO:0007669"/>
    <property type="project" value="InterPro"/>
</dbReference>
<evidence type="ECO:0000256" key="5">
    <source>
        <dbReference type="ARBA" id="ARBA00023143"/>
    </source>
</evidence>
<comment type="similarity">
    <text evidence="3">Belongs to the bacterial flagellin family.</text>
</comment>
<evidence type="ECO:0000256" key="2">
    <source>
        <dbReference type="ARBA" id="ARBA00004613"/>
    </source>
</evidence>
<dbReference type="Pfam" id="PF00669">
    <property type="entry name" value="Flagellin_N"/>
    <property type="match status" value="1"/>
</dbReference>
<evidence type="ECO:0000259" key="6">
    <source>
        <dbReference type="Pfam" id="PF00669"/>
    </source>
</evidence>
<dbReference type="SUPFAM" id="SSF64518">
    <property type="entry name" value="Phase 1 flagellin"/>
    <property type="match status" value="1"/>
</dbReference>
<dbReference type="Gene3D" id="1.20.1330.10">
    <property type="entry name" value="f41 fragment of flagellin, N-terminal domain"/>
    <property type="match status" value="1"/>
</dbReference>
<evidence type="ECO:0000256" key="1">
    <source>
        <dbReference type="ARBA" id="ARBA00004365"/>
    </source>
</evidence>
<keyword evidence="5" id="KW-0975">Bacterial flagellum</keyword>
<feature type="domain" description="Flagellin N-terminal" evidence="6">
    <location>
        <begin position="5"/>
        <end position="139"/>
    </location>
</feature>
<evidence type="ECO:0000256" key="4">
    <source>
        <dbReference type="ARBA" id="ARBA00022525"/>
    </source>
</evidence>
<evidence type="ECO:0000313" key="8">
    <source>
        <dbReference type="Proteomes" id="UP000001062"/>
    </source>
</evidence>
<dbReference type="Proteomes" id="UP000001062">
    <property type="component" value="Chromosome"/>
</dbReference>
<keyword evidence="7" id="KW-0966">Cell projection</keyword>
<dbReference type="GO" id="GO:0005198">
    <property type="term" value="F:structural molecule activity"/>
    <property type="evidence" value="ECO:0007669"/>
    <property type="project" value="InterPro"/>
</dbReference>
<dbReference type="RefSeq" id="WP_013662476.1">
    <property type="nucleotide sequence ID" value="NC_015276.1"/>
</dbReference>
<dbReference type="PATRIC" id="fig|717774.3.peg.3456"/>
<keyword evidence="7" id="KW-0969">Cilium</keyword>
<dbReference type="AlphaFoldDB" id="F2K4T1"/>
<keyword evidence="4" id="KW-0964">Secreted</keyword>
<dbReference type="eggNOG" id="COG1344">
    <property type="taxonomic scope" value="Bacteria"/>
</dbReference>
<gene>
    <name evidence="7" type="ordered locus">Marme_3358</name>
</gene>
<dbReference type="GO" id="GO:0005576">
    <property type="term" value="C:extracellular region"/>
    <property type="evidence" value="ECO:0007669"/>
    <property type="project" value="UniProtKB-SubCell"/>
</dbReference>